<protein>
    <submittedName>
        <fullName evidence="1">Uncharacterized protein</fullName>
    </submittedName>
</protein>
<evidence type="ECO:0000313" key="1">
    <source>
        <dbReference type="EMBL" id="QTR55423.1"/>
    </source>
</evidence>
<gene>
    <name evidence="1" type="ORF">J9260_18220</name>
</gene>
<organism evidence="1 2">
    <name type="scientific">Thiothrix unzii</name>
    <dbReference type="NCBI Taxonomy" id="111769"/>
    <lineage>
        <taxon>Bacteria</taxon>
        <taxon>Pseudomonadati</taxon>
        <taxon>Pseudomonadota</taxon>
        <taxon>Gammaproteobacteria</taxon>
        <taxon>Thiotrichales</taxon>
        <taxon>Thiotrichaceae</taxon>
        <taxon>Thiothrix</taxon>
    </lineage>
</organism>
<proteinExistence type="predicted"/>
<keyword evidence="1" id="KW-0614">Plasmid</keyword>
<evidence type="ECO:0000313" key="2">
    <source>
        <dbReference type="Proteomes" id="UP000672009"/>
    </source>
</evidence>
<name>A0A975FD35_9GAMM</name>
<accession>A0A975FD35</accession>
<dbReference type="AlphaFoldDB" id="A0A975FD35"/>
<geneLocation type="plasmid" evidence="1 2">
    <name>pTunz1</name>
</geneLocation>
<dbReference type="EMBL" id="CP072796">
    <property type="protein sequence ID" value="QTR55423.1"/>
    <property type="molecule type" value="Genomic_DNA"/>
</dbReference>
<dbReference type="Proteomes" id="UP000672009">
    <property type="component" value="Plasmid pTunz1"/>
</dbReference>
<dbReference type="KEGG" id="tun:J9260_18220"/>
<sequence>MRILFSENQQMEFTSTGNNHHFDFWMVNGQTHWARLPPKTIQGFSCELPICLQTGTASWGKTHIERKHKHWLETQSKNVCELLYEKLGQPGHFFSSEESSKVKLVMRLAPDALLILRHVENKTLGDFLTVTTMYQVPRHIDGAGIGRYLSNYRTTNQIT</sequence>
<reference evidence="1" key="1">
    <citation type="submission" date="2021-04" db="EMBL/GenBank/DDBJ databases">
        <title>Genomics, taxonomy and metabolism of representatives of sulfur bacteria of the genus Thiothrix: Thiothrix fructosivorans QT, Thiothrix unzii A1T and three new species, Thiothrix subterranea sp. nov., Thiothrix litoralis sp. nov. and 'Candidatus Thiothrix anitrata' sp. nov.</title>
        <authorList>
            <person name="Ravin N.V."/>
            <person name="Smolyakov D."/>
            <person name="Rudenko T.S."/>
            <person name="Mardanov A.V."/>
            <person name="Beletsky A.V."/>
            <person name="Markov N.D."/>
            <person name="Fomenkov A.I."/>
            <person name="Roberts R.J."/>
            <person name="Karnachuk O.V."/>
            <person name="Novikov A."/>
            <person name="Grabovich M.Y."/>
        </authorList>
    </citation>
    <scope>NUCLEOTIDE SEQUENCE</scope>
    <source>
        <strain evidence="1">A1</strain>
        <plasmid evidence="1">pTunz1</plasmid>
    </source>
</reference>
<keyword evidence="2" id="KW-1185">Reference proteome</keyword>
<dbReference type="RefSeq" id="WP_210220886.1">
    <property type="nucleotide sequence ID" value="NZ_CP072796.1"/>
</dbReference>